<proteinExistence type="predicted"/>
<accession>A0A849KCH6</accession>
<dbReference type="Proteomes" id="UP000552954">
    <property type="component" value="Unassembled WGS sequence"/>
</dbReference>
<reference evidence="2 3" key="1">
    <citation type="submission" date="2020-05" db="EMBL/GenBank/DDBJ databases">
        <authorList>
            <person name="Khan S.A."/>
            <person name="Jeon C.O."/>
            <person name="Chun B.H."/>
        </authorList>
    </citation>
    <scope>NUCLEOTIDE SEQUENCE [LARGE SCALE GENOMIC DNA]</scope>
    <source>
        <strain evidence="2 3">B156</strain>
    </source>
</reference>
<reference evidence="2 3" key="2">
    <citation type="submission" date="2020-06" db="EMBL/GenBank/DDBJ databases">
        <title>Ramlibacter rhizophilus sp. nov., isolated from rhizosphere soil of national flower Mugunghwa from South Korea.</title>
        <authorList>
            <person name="Zheng-Fei Y."/>
            <person name="Huan T."/>
        </authorList>
    </citation>
    <scope>NUCLEOTIDE SEQUENCE [LARGE SCALE GENOMIC DNA]</scope>
    <source>
        <strain evidence="2 3">B156</strain>
    </source>
</reference>
<feature type="compositionally biased region" description="Polar residues" evidence="1">
    <location>
        <begin position="145"/>
        <end position="154"/>
    </location>
</feature>
<sequence>MDKDTTYRKTTSGSEAIAARHPGLSQRHRSLLILVDGRRDTRELAALASGFGDVEELLQPLLNQGFIEPVERKSAAAPATPAGAKPPTHYLQARNVAVRRLTDLLGPSAETLCIKLEAARSAEEFRAALKRVEAILREALGRSAPRSSCPTWTASARPERPAAGISSPASARWRSRCPGSARST</sequence>
<name>A0A849KCH6_9BURK</name>
<dbReference type="EMBL" id="JABFCS010000001">
    <property type="protein sequence ID" value="NNU42695.1"/>
    <property type="molecule type" value="Genomic_DNA"/>
</dbReference>
<evidence type="ECO:0000313" key="3">
    <source>
        <dbReference type="Proteomes" id="UP000552954"/>
    </source>
</evidence>
<comment type="caution">
    <text evidence="2">The sequence shown here is derived from an EMBL/GenBank/DDBJ whole genome shotgun (WGS) entry which is preliminary data.</text>
</comment>
<evidence type="ECO:0000313" key="2">
    <source>
        <dbReference type="EMBL" id="NNU42695.1"/>
    </source>
</evidence>
<dbReference type="RefSeq" id="WP_171557058.1">
    <property type="nucleotide sequence ID" value="NZ_JABFCS010000001.1"/>
</dbReference>
<keyword evidence="3" id="KW-1185">Reference proteome</keyword>
<evidence type="ECO:0000256" key="1">
    <source>
        <dbReference type="SAM" id="MobiDB-lite"/>
    </source>
</evidence>
<organism evidence="2 3">
    <name type="scientific">Ramlibacter montanisoli</name>
    <dbReference type="NCBI Taxonomy" id="2732512"/>
    <lineage>
        <taxon>Bacteria</taxon>
        <taxon>Pseudomonadati</taxon>
        <taxon>Pseudomonadota</taxon>
        <taxon>Betaproteobacteria</taxon>
        <taxon>Burkholderiales</taxon>
        <taxon>Comamonadaceae</taxon>
        <taxon>Ramlibacter</taxon>
    </lineage>
</organism>
<feature type="region of interest" description="Disordered" evidence="1">
    <location>
        <begin position="143"/>
        <end position="184"/>
    </location>
</feature>
<gene>
    <name evidence="2" type="ORF">HK415_05185</name>
</gene>
<protein>
    <submittedName>
        <fullName evidence="2">Uncharacterized protein</fullName>
    </submittedName>
</protein>
<dbReference type="AlphaFoldDB" id="A0A849KCH6"/>